<feature type="region of interest" description="Disordered" evidence="1">
    <location>
        <begin position="1"/>
        <end position="57"/>
    </location>
</feature>
<dbReference type="EMBL" id="BQXU01000019">
    <property type="protein sequence ID" value="GKT47277.1"/>
    <property type="molecule type" value="Genomic_DNA"/>
</dbReference>
<evidence type="ECO:0000313" key="3">
    <source>
        <dbReference type="Proteomes" id="UP001055115"/>
    </source>
</evidence>
<evidence type="ECO:0000313" key="2">
    <source>
        <dbReference type="EMBL" id="GKT47277.1"/>
    </source>
</evidence>
<accession>A0AA37LM26</accession>
<name>A0AA37LM26_9PEZI</name>
<reference evidence="2 3" key="1">
    <citation type="submission" date="2022-03" db="EMBL/GenBank/DDBJ databases">
        <title>Genome data of Colletotrichum spp.</title>
        <authorList>
            <person name="Utami Y.D."/>
            <person name="Hiruma K."/>
        </authorList>
    </citation>
    <scope>NUCLEOTIDE SEQUENCE [LARGE SCALE GENOMIC DNA]</scope>
    <source>
        <strain evidence="2 3">MAFF 239500</strain>
    </source>
</reference>
<evidence type="ECO:0000256" key="1">
    <source>
        <dbReference type="SAM" id="MobiDB-lite"/>
    </source>
</evidence>
<protein>
    <submittedName>
        <fullName evidence="2">Exocyst complex component exo84</fullName>
    </submittedName>
</protein>
<dbReference type="RefSeq" id="XP_049129627.1">
    <property type="nucleotide sequence ID" value="XM_049273670.1"/>
</dbReference>
<dbReference type="AlphaFoldDB" id="A0AA37LM26"/>
<gene>
    <name evidence="2" type="ORF">ColSpa_07458</name>
</gene>
<organism evidence="2 3">
    <name type="scientific">Colletotrichum spaethianum</name>
    <dbReference type="NCBI Taxonomy" id="700344"/>
    <lineage>
        <taxon>Eukaryota</taxon>
        <taxon>Fungi</taxon>
        <taxon>Dikarya</taxon>
        <taxon>Ascomycota</taxon>
        <taxon>Pezizomycotina</taxon>
        <taxon>Sordariomycetes</taxon>
        <taxon>Hypocreomycetidae</taxon>
        <taxon>Glomerellales</taxon>
        <taxon>Glomerellaceae</taxon>
        <taxon>Colletotrichum</taxon>
        <taxon>Colletotrichum spaethianum species complex</taxon>
    </lineage>
</organism>
<comment type="caution">
    <text evidence="2">The sequence shown here is derived from an EMBL/GenBank/DDBJ whole genome shotgun (WGS) entry which is preliminary data.</text>
</comment>
<dbReference type="GeneID" id="73328260"/>
<keyword evidence="3" id="KW-1185">Reference proteome</keyword>
<dbReference type="Proteomes" id="UP001055115">
    <property type="component" value="Unassembled WGS sequence"/>
</dbReference>
<proteinExistence type="predicted"/>
<sequence>MSEDRERSKISLRSGKRKARPQISAPRQISEPILQDGSGPPRLRPPPQAGGGKTSDLVKRRYSTRFNNLPNDFDVNNPPVPAMPSLDKYEFRQRRGALTSSSLGGDTAPAPVVDIKTLRDPGLVPDQCGC</sequence>